<name>H7ENP3_9SPIR</name>
<gene>
    <name evidence="5" type="ORF">TresaDRAFT_0796</name>
</gene>
<dbReference type="eggNOG" id="COG2207">
    <property type="taxonomic scope" value="Bacteria"/>
</dbReference>
<proteinExistence type="predicted"/>
<dbReference type="PANTHER" id="PTHR43280">
    <property type="entry name" value="ARAC-FAMILY TRANSCRIPTIONAL REGULATOR"/>
    <property type="match status" value="1"/>
</dbReference>
<dbReference type="Gene3D" id="1.10.10.60">
    <property type="entry name" value="Homeodomain-like"/>
    <property type="match status" value="2"/>
</dbReference>
<dbReference type="InterPro" id="IPR003313">
    <property type="entry name" value="AraC-bd"/>
</dbReference>
<dbReference type="InterPro" id="IPR018062">
    <property type="entry name" value="HTH_AraC-typ_CS"/>
</dbReference>
<dbReference type="SMART" id="SM00342">
    <property type="entry name" value="HTH_ARAC"/>
    <property type="match status" value="1"/>
</dbReference>
<organism evidence="5 6">
    <name type="scientific">Treponema saccharophilum DSM 2985</name>
    <dbReference type="NCBI Taxonomy" id="907348"/>
    <lineage>
        <taxon>Bacteria</taxon>
        <taxon>Pseudomonadati</taxon>
        <taxon>Spirochaetota</taxon>
        <taxon>Spirochaetia</taxon>
        <taxon>Spirochaetales</taxon>
        <taxon>Treponemataceae</taxon>
        <taxon>Treponema</taxon>
    </lineage>
</organism>
<protein>
    <submittedName>
        <fullName evidence="5">Transcriptional regulator, AraC family</fullName>
    </submittedName>
</protein>
<sequence>MSHRETLHEKAAHGMRTFPYAVYHARIPEWLRGFPHHWHDEFEIIIVTFGRASFTAGGERFVCGKDDILLIPGGSIHSISQDGEEKCEYFNILFSFSLLEENSESHCSRRYFSKIGDRDSLCEIFIKKGTELNSRLLPLVSDLVENRTESYSGYELMIKSQLFRIMHIILTEDCAEHQARDGNARANTERLRNVLSYTAEHFREKISVSDAAGVCSLSPSRFMGMFRVETGMSFIKYLNEYRLESSSERLCDSDDSVTEIALSNGFENVSYFIRAFKSKFGCTPLEYRNRLRSPQK</sequence>
<dbReference type="InterPro" id="IPR020449">
    <property type="entry name" value="Tscrpt_reg_AraC-type_HTH"/>
</dbReference>
<dbReference type="PROSITE" id="PS00041">
    <property type="entry name" value="HTH_ARAC_FAMILY_1"/>
    <property type="match status" value="1"/>
</dbReference>
<dbReference type="GO" id="GO:0003700">
    <property type="term" value="F:DNA-binding transcription factor activity"/>
    <property type="evidence" value="ECO:0007669"/>
    <property type="project" value="InterPro"/>
</dbReference>
<evidence type="ECO:0000256" key="2">
    <source>
        <dbReference type="ARBA" id="ARBA00023125"/>
    </source>
</evidence>
<dbReference type="PATRIC" id="fig|907348.3.peg.2572"/>
<dbReference type="PANTHER" id="PTHR43280:SF2">
    <property type="entry name" value="HTH-TYPE TRANSCRIPTIONAL REGULATOR EXSA"/>
    <property type="match status" value="1"/>
</dbReference>
<dbReference type="InterPro" id="IPR018060">
    <property type="entry name" value="HTH_AraC"/>
</dbReference>
<feature type="domain" description="HTH araC/xylS-type" evidence="4">
    <location>
        <begin position="192"/>
        <end position="290"/>
    </location>
</feature>
<keyword evidence="2" id="KW-0238">DNA-binding</keyword>
<dbReference type="PROSITE" id="PS01124">
    <property type="entry name" value="HTH_ARAC_FAMILY_2"/>
    <property type="match status" value="1"/>
</dbReference>
<dbReference type="OrthoDB" id="320050at2"/>
<dbReference type="STRING" id="907348.TresaDRAFT_0796"/>
<dbReference type="CDD" id="cd02208">
    <property type="entry name" value="cupin_RmlC-like"/>
    <property type="match status" value="1"/>
</dbReference>
<dbReference type="PRINTS" id="PR00032">
    <property type="entry name" value="HTHARAC"/>
</dbReference>
<dbReference type="InterPro" id="IPR009057">
    <property type="entry name" value="Homeodomain-like_sf"/>
</dbReference>
<evidence type="ECO:0000256" key="1">
    <source>
        <dbReference type="ARBA" id="ARBA00023015"/>
    </source>
</evidence>
<reference evidence="5 6" key="1">
    <citation type="submission" date="2011-09" db="EMBL/GenBank/DDBJ databases">
        <title>The draft genome of Treponema saccharophilum DSM 2985.</title>
        <authorList>
            <consortium name="US DOE Joint Genome Institute (JGI-PGF)"/>
            <person name="Lucas S."/>
            <person name="Copeland A."/>
            <person name="Lapidus A."/>
            <person name="Glavina del Rio T."/>
            <person name="Dalin E."/>
            <person name="Tice H."/>
            <person name="Bruce D."/>
            <person name="Goodwin L."/>
            <person name="Pitluck S."/>
            <person name="Peters L."/>
            <person name="Kyrpides N."/>
            <person name="Mavromatis K."/>
            <person name="Ivanova N."/>
            <person name="Markowitz V."/>
            <person name="Cheng J.-F."/>
            <person name="Hugenholtz P."/>
            <person name="Woyke T."/>
            <person name="Wu D."/>
            <person name="Gronow S."/>
            <person name="Wellnitz S."/>
            <person name="Brambilla E."/>
            <person name="Klenk H.-P."/>
            <person name="Eisen J.A."/>
        </authorList>
    </citation>
    <scope>NUCLEOTIDE SEQUENCE [LARGE SCALE GENOMIC DNA]</scope>
    <source>
        <strain evidence="5 6">DSM 2985</strain>
    </source>
</reference>
<evidence type="ECO:0000259" key="4">
    <source>
        <dbReference type="PROSITE" id="PS01124"/>
    </source>
</evidence>
<comment type="caution">
    <text evidence="5">The sequence shown here is derived from an EMBL/GenBank/DDBJ whole genome shotgun (WGS) entry which is preliminary data.</text>
</comment>
<evidence type="ECO:0000256" key="3">
    <source>
        <dbReference type="ARBA" id="ARBA00023163"/>
    </source>
</evidence>
<dbReference type="Pfam" id="PF02311">
    <property type="entry name" value="AraC_binding"/>
    <property type="match status" value="1"/>
</dbReference>
<evidence type="ECO:0000313" key="5">
    <source>
        <dbReference type="EMBL" id="EIC00971.1"/>
    </source>
</evidence>
<dbReference type="InterPro" id="IPR014710">
    <property type="entry name" value="RmlC-like_jellyroll"/>
</dbReference>
<dbReference type="GO" id="GO:0043565">
    <property type="term" value="F:sequence-specific DNA binding"/>
    <property type="evidence" value="ECO:0007669"/>
    <property type="project" value="InterPro"/>
</dbReference>
<keyword evidence="6" id="KW-1185">Reference proteome</keyword>
<dbReference type="AlphaFoldDB" id="H7ENP3"/>
<dbReference type="EMBL" id="AGRW01000053">
    <property type="protein sequence ID" value="EIC00971.1"/>
    <property type="molecule type" value="Genomic_DNA"/>
</dbReference>
<keyword evidence="1" id="KW-0805">Transcription regulation</keyword>
<dbReference type="Pfam" id="PF12833">
    <property type="entry name" value="HTH_18"/>
    <property type="match status" value="1"/>
</dbReference>
<dbReference type="eggNOG" id="COG1917">
    <property type="taxonomic scope" value="Bacteria"/>
</dbReference>
<keyword evidence="3" id="KW-0804">Transcription</keyword>
<dbReference type="Gene3D" id="2.60.120.10">
    <property type="entry name" value="Jelly Rolls"/>
    <property type="match status" value="1"/>
</dbReference>
<evidence type="ECO:0000313" key="6">
    <source>
        <dbReference type="Proteomes" id="UP000003571"/>
    </source>
</evidence>
<dbReference type="Proteomes" id="UP000003571">
    <property type="component" value="Unassembled WGS sequence"/>
</dbReference>
<dbReference type="InterPro" id="IPR037923">
    <property type="entry name" value="HTH-like"/>
</dbReference>
<dbReference type="SUPFAM" id="SSF51215">
    <property type="entry name" value="Regulatory protein AraC"/>
    <property type="match status" value="1"/>
</dbReference>
<dbReference type="RefSeq" id="WP_002706166.1">
    <property type="nucleotide sequence ID" value="NZ_AGRW01000053.1"/>
</dbReference>
<dbReference type="SUPFAM" id="SSF46689">
    <property type="entry name" value="Homeodomain-like"/>
    <property type="match status" value="2"/>
</dbReference>
<accession>H7ENP3</accession>